<feature type="transmembrane region" description="Helical" evidence="10">
    <location>
        <begin position="243"/>
        <end position="269"/>
    </location>
</feature>
<feature type="transmembrane region" description="Helical" evidence="10">
    <location>
        <begin position="325"/>
        <end position="346"/>
    </location>
</feature>
<feature type="transmembrane region" description="Helical" evidence="10">
    <location>
        <begin position="281"/>
        <end position="305"/>
    </location>
</feature>
<comment type="subcellular location">
    <subcellularLocation>
        <location evidence="1">Cell membrane</location>
        <topology evidence="1">Multi-pass membrane protein</topology>
    </subcellularLocation>
</comment>
<evidence type="ECO:0000256" key="7">
    <source>
        <dbReference type="ARBA" id="ARBA00022989"/>
    </source>
</evidence>
<evidence type="ECO:0000256" key="2">
    <source>
        <dbReference type="ARBA" id="ARBA00008417"/>
    </source>
</evidence>
<dbReference type="GO" id="GO:0005886">
    <property type="term" value="C:plasma membrane"/>
    <property type="evidence" value="ECO:0007669"/>
    <property type="project" value="UniProtKB-SubCell"/>
</dbReference>
<reference evidence="12" key="1">
    <citation type="submission" date="2015-07" db="EMBL/GenBank/DDBJ databases">
        <title>Draft genome sequence of Acetobacterium bakii DSM 8293, a potential psychrophilic chemical producer through syngas fermentation.</title>
        <authorList>
            <person name="Song Y."/>
            <person name="Hwang S."/>
            <person name="Cho B.-K."/>
        </authorList>
    </citation>
    <scope>NUCLEOTIDE SEQUENCE [LARGE SCALE GENOMIC DNA]</scope>
    <source>
        <strain evidence="12">DSM 8239</strain>
    </source>
</reference>
<name>A0A0L6U138_9FIRM</name>
<feature type="transmembrane region" description="Helical" evidence="10">
    <location>
        <begin position="203"/>
        <end position="223"/>
    </location>
</feature>
<evidence type="ECO:0000256" key="4">
    <source>
        <dbReference type="ARBA" id="ARBA00022448"/>
    </source>
</evidence>
<dbReference type="Proteomes" id="UP000036873">
    <property type="component" value="Unassembled WGS sequence"/>
</dbReference>
<dbReference type="OrthoDB" id="9811110at2"/>
<dbReference type="AlphaFoldDB" id="A0A0L6U138"/>
<dbReference type="STRING" id="52689.AKG39_07500"/>
<protein>
    <recommendedName>
        <fullName evidence="3">Multidrug export protein MepA</fullName>
    </recommendedName>
</protein>
<keyword evidence="12" id="KW-1185">Reference proteome</keyword>
<evidence type="ECO:0000313" key="12">
    <source>
        <dbReference type="Proteomes" id="UP000036873"/>
    </source>
</evidence>
<proteinExistence type="inferred from homology"/>
<comment type="similarity">
    <text evidence="2">Belongs to the multi antimicrobial extrusion (MATE) (TC 2.A.66.1) family. MepA subfamily.</text>
</comment>
<dbReference type="InterPro" id="IPR002528">
    <property type="entry name" value="MATE_fam"/>
</dbReference>
<dbReference type="EMBL" id="LGYO01000017">
    <property type="protein sequence ID" value="KNZ42218.1"/>
    <property type="molecule type" value="Genomic_DNA"/>
</dbReference>
<dbReference type="Pfam" id="PF01554">
    <property type="entry name" value="MatE"/>
    <property type="match status" value="2"/>
</dbReference>
<dbReference type="InterPro" id="IPR048279">
    <property type="entry name" value="MdtK-like"/>
</dbReference>
<dbReference type="PIRSF" id="PIRSF006603">
    <property type="entry name" value="DinF"/>
    <property type="match status" value="1"/>
</dbReference>
<feature type="transmembrane region" description="Helical" evidence="10">
    <location>
        <begin position="21"/>
        <end position="45"/>
    </location>
</feature>
<keyword evidence="5" id="KW-1003">Cell membrane</keyword>
<evidence type="ECO:0000256" key="5">
    <source>
        <dbReference type="ARBA" id="ARBA00022475"/>
    </source>
</evidence>
<dbReference type="GO" id="GO:0042910">
    <property type="term" value="F:xenobiotic transmembrane transporter activity"/>
    <property type="evidence" value="ECO:0007669"/>
    <property type="project" value="InterPro"/>
</dbReference>
<feature type="transmembrane region" description="Helical" evidence="10">
    <location>
        <begin position="144"/>
        <end position="165"/>
    </location>
</feature>
<evidence type="ECO:0000256" key="3">
    <source>
        <dbReference type="ARBA" id="ARBA00022106"/>
    </source>
</evidence>
<dbReference type="PATRIC" id="fig|52689.4.peg.617"/>
<feature type="transmembrane region" description="Helical" evidence="10">
    <location>
        <begin position="397"/>
        <end position="419"/>
    </location>
</feature>
<dbReference type="InterPro" id="IPR051327">
    <property type="entry name" value="MATE_MepA_subfamily"/>
</dbReference>
<evidence type="ECO:0000256" key="8">
    <source>
        <dbReference type="ARBA" id="ARBA00023136"/>
    </source>
</evidence>
<keyword evidence="6 10" id="KW-0812">Transmembrane</keyword>
<feature type="transmembrane region" description="Helical" evidence="10">
    <location>
        <begin position="177"/>
        <end position="197"/>
    </location>
</feature>
<gene>
    <name evidence="11" type="ORF">AKG39_07500</name>
</gene>
<dbReference type="GO" id="GO:0015297">
    <property type="term" value="F:antiporter activity"/>
    <property type="evidence" value="ECO:0007669"/>
    <property type="project" value="InterPro"/>
</dbReference>
<dbReference type="CDD" id="cd13143">
    <property type="entry name" value="MATE_MepA_like"/>
    <property type="match status" value="1"/>
</dbReference>
<comment type="caution">
    <text evidence="11">The sequence shown here is derived from an EMBL/GenBank/DDBJ whole genome shotgun (WGS) entry which is preliminary data.</text>
</comment>
<keyword evidence="4" id="KW-0813">Transport</keyword>
<keyword evidence="7 10" id="KW-1133">Transmembrane helix</keyword>
<organism evidence="11 12">
    <name type="scientific">Acetobacterium bakii</name>
    <dbReference type="NCBI Taxonomy" id="52689"/>
    <lineage>
        <taxon>Bacteria</taxon>
        <taxon>Bacillati</taxon>
        <taxon>Bacillota</taxon>
        <taxon>Clostridia</taxon>
        <taxon>Eubacteriales</taxon>
        <taxon>Eubacteriaceae</taxon>
        <taxon>Acetobacterium</taxon>
    </lineage>
</organism>
<feature type="transmembrane region" description="Helical" evidence="10">
    <location>
        <begin position="65"/>
        <end position="90"/>
    </location>
</feature>
<dbReference type="PANTHER" id="PTHR43823">
    <property type="entry name" value="SPORULATION PROTEIN YKVU"/>
    <property type="match status" value="1"/>
</dbReference>
<evidence type="ECO:0000313" key="11">
    <source>
        <dbReference type="EMBL" id="KNZ42218.1"/>
    </source>
</evidence>
<sequence>MKKTVVNSKERQKQSILTDNLWKVMFNVSWPAIIAMVLYGLNSILDAIFVGQFMGEVALAGVSVAYPLAQISVAFGSLVGGGAGAVLSIALGKQDQKTQEKLMSNVNLISLLITVLYMIITLLFSKQLLTLMGGSGEALAFGDAYFKATIWGSFFWIYGLAGNLIVRAEGKMKSAAVMMATGLAVNAIANYILMGVFNFGVVGAAWGTNIGMLVYTLIGWFYFGKGFSTFKTKMLSLSWDKEIGTTIIRLGLPALIMSFMSLIQAVLVFNALAKYGTTADIAFYGVVYRIFTFLMTPIFGLMRALQPVIGINYGARQYDRVISSYKIFALSAMLLTLPFWIISMISPDSILGLMLVNQVFAATQLGYFRIYMAILPPLSIIFMAMTLFPSIGKGKPAALIGITRQLVFYVPVMLFLPGIVGVSGIYYGSFVIDAVIVVWTAMMVRKEFNLLRTQAQEISLTI</sequence>
<evidence type="ECO:0000256" key="6">
    <source>
        <dbReference type="ARBA" id="ARBA00022692"/>
    </source>
</evidence>
<evidence type="ECO:0000256" key="10">
    <source>
        <dbReference type="SAM" id="Phobius"/>
    </source>
</evidence>
<dbReference type="RefSeq" id="WP_050739764.1">
    <property type="nucleotide sequence ID" value="NZ_LGYO01000017.1"/>
</dbReference>
<dbReference type="GO" id="GO:0046677">
    <property type="term" value="P:response to antibiotic"/>
    <property type="evidence" value="ECO:0007669"/>
    <property type="project" value="UniProtKB-KW"/>
</dbReference>
<dbReference type="PANTHER" id="PTHR43823:SF3">
    <property type="entry name" value="MULTIDRUG EXPORT PROTEIN MEPA"/>
    <property type="match status" value="1"/>
</dbReference>
<evidence type="ECO:0000256" key="9">
    <source>
        <dbReference type="ARBA" id="ARBA00023251"/>
    </source>
</evidence>
<feature type="transmembrane region" description="Helical" evidence="10">
    <location>
        <begin position="102"/>
        <end position="124"/>
    </location>
</feature>
<accession>A0A0L6U138</accession>
<keyword evidence="8 10" id="KW-0472">Membrane</keyword>
<keyword evidence="9" id="KW-0046">Antibiotic resistance</keyword>
<dbReference type="InterPro" id="IPR045070">
    <property type="entry name" value="MATE_MepA-like"/>
</dbReference>
<evidence type="ECO:0000256" key="1">
    <source>
        <dbReference type="ARBA" id="ARBA00004651"/>
    </source>
</evidence>
<feature type="transmembrane region" description="Helical" evidence="10">
    <location>
        <begin position="366"/>
        <end position="385"/>
    </location>
</feature>